<organism evidence="1 2">
    <name type="scientific">Fusarium keratoplasticum</name>
    <dbReference type="NCBI Taxonomy" id="1328300"/>
    <lineage>
        <taxon>Eukaryota</taxon>
        <taxon>Fungi</taxon>
        <taxon>Dikarya</taxon>
        <taxon>Ascomycota</taxon>
        <taxon>Pezizomycotina</taxon>
        <taxon>Sordariomycetes</taxon>
        <taxon>Hypocreomycetidae</taxon>
        <taxon>Hypocreales</taxon>
        <taxon>Nectriaceae</taxon>
        <taxon>Fusarium</taxon>
        <taxon>Fusarium solani species complex</taxon>
    </lineage>
</organism>
<dbReference type="EMBL" id="CM046508">
    <property type="protein sequence ID" value="KAI8666017.1"/>
    <property type="molecule type" value="Genomic_DNA"/>
</dbReference>
<protein>
    <submittedName>
        <fullName evidence="1">Uncharacterized protein</fullName>
    </submittedName>
</protein>
<gene>
    <name evidence="1" type="ORF">NCS57_00825000</name>
</gene>
<dbReference type="Proteomes" id="UP001065298">
    <property type="component" value="Chromosome 6"/>
</dbReference>
<evidence type="ECO:0000313" key="2">
    <source>
        <dbReference type="Proteomes" id="UP001065298"/>
    </source>
</evidence>
<keyword evidence="2" id="KW-1185">Reference proteome</keyword>
<reference evidence="1" key="1">
    <citation type="submission" date="2022-06" db="EMBL/GenBank/DDBJ databases">
        <title>Fusarium solani species complex genomes reveal bases of compartmentalisation and animal pathogenesis.</title>
        <authorList>
            <person name="Tsai I.J."/>
        </authorList>
    </citation>
    <scope>NUCLEOTIDE SEQUENCE</scope>
    <source>
        <strain evidence="1">Fu6.1</strain>
    </source>
</reference>
<proteinExistence type="predicted"/>
<sequence>MASPPYAARFRDKLHDEKRSLDQAVAVPLSQRKRWPLERLKNRHISNPCACALHQSSPSTMADIVLGTVGVIPVIGAAIATYRQLDSRLKVFNNHSEALDRMAKSLDRNYTMFQLEFYQLLRFAFSDRTIQRMKTDQGCKEWKECEVYEARMRRGLGGSYKSCKILVDDIAAALNSFAEKLNTCVTVEEEDQQSNKGSETMTKFLLRCRVTLLAPALDGINSRLRELLQDLTSLREKMEALSRAHPSGGALRLLSWVVAERFDRGAEKSSEGTAA</sequence>
<comment type="caution">
    <text evidence="1">The sequence shown here is derived from an EMBL/GenBank/DDBJ whole genome shotgun (WGS) entry which is preliminary data.</text>
</comment>
<evidence type="ECO:0000313" key="1">
    <source>
        <dbReference type="EMBL" id="KAI8666017.1"/>
    </source>
</evidence>
<name>A0ACC0QTX9_9HYPO</name>
<accession>A0ACC0QTX9</accession>